<feature type="non-terminal residue" evidence="1">
    <location>
        <position position="122"/>
    </location>
</feature>
<proteinExistence type="predicted"/>
<dbReference type="Proteomes" id="UP000236291">
    <property type="component" value="Unassembled WGS sequence"/>
</dbReference>
<gene>
    <name evidence="1" type="ORF">L195_g051728</name>
</gene>
<dbReference type="EMBL" id="ASHM01081898">
    <property type="protein sequence ID" value="PNX60052.1"/>
    <property type="molecule type" value="Genomic_DNA"/>
</dbReference>
<evidence type="ECO:0000313" key="1">
    <source>
        <dbReference type="EMBL" id="PNX60052.1"/>
    </source>
</evidence>
<protein>
    <submittedName>
        <fullName evidence="1">Uncharacterized protein</fullName>
    </submittedName>
</protein>
<evidence type="ECO:0000313" key="2">
    <source>
        <dbReference type="Proteomes" id="UP000236291"/>
    </source>
</evidence>
<dbReference type="AlphaFoldDB" id="A0A2K3K1C0"/>
<name>A0A2K3K1C0_TRIPR</name>
<sequence length="122" mass="13518">MHSDSSDDMLAIVVPADDESYPFIRSMANYAASKLSSLSESDISLLADDALSRLIEYELNRLPEDELNRLADAAVSPFLPIAESIIASIFSPFHSKPEHKEGEQSSVTFPQLAFYFVTSFLQ</sequence>
<organism evidence="1 2">
    <name type="scientific">Trifolium pratense</name>
    <name type="common">Red clover</name>
    <dbReference type="NCBI Taxonomy" id="57577"/>
    <lineage>
        <taxon>Eukaryota</taxon>
        <taxon>Viridiplantae</taxon>
        <taxon>Streptophyta</taxon>
        <taxon>Embryophyta</taxon>
        <taxon>Tracheophyta</taxon>
        <taxon>Spermatophyta</taxon>
        <taxon>Magnoliopsida</taxon>
        <taxon>eudicotyledons</taxon>
        <taxon>Gunneridae</taxon>
        <taxon>Pentapetalae</taxon>
        <taxon>rosids</taxon>
        <taxon>fabids</taxon>
        <taxon>Fabales</taxon>
        <taxon>Fabaceae</taxon>
        <taxon>Papilionoideae</taxon>
        <taxon>50 kb inversion clade</taxon>
        <taxon>NPAAA clade</taxon>
        <taxon>Hologalegina</taxon>
        <taxon>IRL clade</taxon>
        <taxon>Trifolieae</taxon>
        <taxon>Trifolium</taxon>
    </lineage>
</organism>
<reference evidence="1 2" key="1">
    <citation type="journal article" date="2014" name="Am. J. Bot.">
        <title>Genome assembly and annotation for red clover (Trifolium pratense; Fabaceae).</title>
        <authorList>
            <person name="Istvanek J."/>
            <person name="Jaros M."/>
            <person name="Krenek A."/>
            <person name="Repkova J."/>
        </authorList>
    </citation>
    <scope>NUCLEOTIDE SEQUENCE [LARGE SCALE GENOMIC DNA]</scope>
    <source>
        <strain evidence="2">cv. Tatra</strain>
        <tissue evidence="1">Young leaves</tissue>
    </source>
</reference>
<comment type="caution">
    <text evidence="1">The sequence shown here is derived from an EMBL/GenBank/DDBJ whole genome shotgun (WGS) entry which is preliminary data.</text>
</comment>
<reference evidence="1 2" key="2">
    <citation type="journal article" date="2017" name="Front. Plant Sci.">
        <title>Gene Classification and Mining of Molecular Markers Useful in Red Clover (Trifolium pratense) Breeding.</title>
        <authorList>
            <person name="Istvanek J."/>
            <person name="Dluhosova J."/>
            <person name="Dluhos P."/>
            <person name="Patkova L."/>
            <person name="Nedelnik J."/>
            <person name="Repkova J."/>
        </authorList>
    </citation>
    <scope>NUCLEOTIDE SEQUENCE [LARGE SCALE GENOMIC DNA]</scope>
    <source>
        <strain evidence="2">cv. Tatra</strain>
        <tissue evidence="1">Young leaves</tissue>
    </source>
</reference>
<accession>A0A2K3K1C0</accession>